<feature type="domain" description="RING-type" evidence="9">
    <location>
        <begin position="334"/>
        <end position="376"/>
    </location>
</feature>
<evidence type="ECO:0000256" key="2">
    <source>
        <dbReference type="ARBA" id="ARBA00022723"/>
    </source>
</evidence>
<feature type="domain" description="C2H2-type" evidence="10">
    <location>
        <begin position="135"/>
        <end position="163"/>
    </location>
</feature>
<evidence type="ECO:0000256" key="6">
    <source>
        <dbReference type="ARBA" id="ARBA00023242"/>
    </source>
</evidence>
<feature type="domain" description="C2H2-type" evidence="10">
    <location>
        <begin position="5"/>
        <end position="34"/>
    </location>
</feature>
<dbReference type="Pfam" id="PF13920">
    <property type="entry name" value="zf-C3HC4_3"/>
    <property type="match status" value="1"/>
</dbReference>
<sequence length="388" mass="43065">MTDDHECCICYRVFESPSALARHARATSHRPYRCNSCCTRGFRTAEALEQHGRDRRLQIESIRRDGRATLRPHPCPECPRSFDTAAALEQHRTDAPGHGSERHCAQCDRTFNSVEALSQHKRDSPAHRSEPRTWRSCGLCDRTFDSILEYIQHLDLSHSAPNPLTEIVPTSDPTGDLQRVVMFEYMDPGLPSPIPSMDYDQRLMAIMDEWNYGGGSTYLDHQDWGLDTHDGRGRSRSWAGSPTSSIHEGEDAAGPEVTVHVDAGPITGTPPRSPGDAPGNATAQRNIDVPGNPDSTSTADVNDTPFGPLTLEEHLEALEAELRSVKETLAQTKCSMCYDKPRDTVAKCGHVFCGSCVDEWQSQHRHAFNAPCPMCRKAMGRPIKMFAA</sequence>
<dbReference type="GO" id="GO:0008270">
    <property type="term" value="F:zinc ion binding"/>
    <property type="evidence" value="ECO:0007669"/>
    <property type="project" value="UniProtKB-KW"/>
</dbReference>
<protein>
    <recommendedName>
        <fullName evidence="13">RING-type domain-containing protein</fullName>
    </recommendedName>
</protein>
<keyword evidence="6" id="KW-0539">Nucleus</keyword>
<keyword evidence="12" id="KW-1185">Reference proteome</keyword>
<dbReference type="OrthoDB" id="5088919at2759"/>
<name>A0A9P9J3R2_9HYPO</name>
<comment type="caution">
    <text evidence="11">The sequence shown here is derived from an EMBL/GenBank/DDBJ whole genome shotgun (WGS) entry which is preliminary data.</text>
</comment>
<evidence type="ECO:0000256" key="1">
    <source>
        <dbReference type="ARBA" id="ARBA00004123"/>
    </source>
</evidence>
<dbReference type="PANTHER" id="PTHR24388:SF54">
    <property type="entry name" value="PROTEIN ESCARGOT"/>
    <property type="match status" value="1"/>
</dbReference>
<keyword evidence="3" id="KW-0677">Repeat</keyword>
<evidence type="ECO:0000259" key="9">
    <source>
        <dbReference type="PROSITE" id="PS50089"/>
    </source>
</evidence>
<dbReference type="Pfam" id="PF00096">
    <property type="entry name" value="zf-C2H2"/>
    <property type="match status" value="1"/>
</dbReference>
<feature type="domain" description="C2H2-type" evidence="10">
    <location>
        <begin position="102"/>
        <end position="132"/>
    </location>
</feature>
<dbReference type="PROSITE" id="PS00518">
    <property type="entry name" value="ZF_RING_1"/>
    <property type="match status" value="1"/>
</dbReference>
<evidence type="ECO:0000259" key="10">
    <source>
        <dbReference type="PROSITE" id="PS50157"/>
    </source>
</evidence>
<proteinExistence type="predicted"/>
<dbReference type="PANTHER" id="PTHR24388">
    <property type="entry name" value="ZINC FINGER PROTEIN"/>
    <property type="match status" value="1"/>
</dbReference>
<feature type="region of interest" description="Disordered" evidence="8">
    <location>
        <begin position="231"/>
        <end position="303"/>
    </location>
</feature>
<keyword evidence="4 7" id="KW-0863">Zinc-finger</keyword>
<reference evidence="11" key="1">
    <citation type="journal article" date="2021" name="Nat. Commun.">
        <title>Genetic determinants of endophytism in the Arabidopsis root mycobiome.</title>
        <authorList>
            <person name="Mesny F."/>
            <person name="Miyauchi S."/>
            <person name="Thiergart T."/>
            <person name="Pickel B."/>
            <person name="Atanasova L."/>
            <person name="Karlsson M."/>
            <person name="Huettel B."/>
            <person name="Barry K.W."/>
            <person name="Haridas S."/>
            <person name="Chen C."/>
            <person name="Bauer D."/>
            <person name="Andreopoulos W."/>
            <person name="Pangilinan J."/>
            <person name="LaButti K."/>
            <person name="Riley R."/>
            <person name="Lipzen A."/>
            <person name="Clum A."/>
            <person name="Drula E."/>
            <person name="Henrissat B."/>
            <person name="Kohler A."/>
            <person name="Grigoriev I.V."/>
            <person name="Martin F.M."/>
            <person name="Hacquard S."/>
        </authorList>
    </citation>
    <scope>NUCLEOTIDE SEQUENCE</scope>
    <source>
        <strain evidence="11">MPI-CAGE-AT-0021</strain>
    </source>
</reference>
<evidence type="ECO:0000313" key="12">
    <source>
        <dbReference type="Proteomes" id="UP000717696"/>
    </source>
</evidence>
<evidence type="ECO:0000256" key="4">
    <source>
        <dbReference type="ARBA" id="ARBA00022771"/>
    </source>
</evidence>
<dbReference type="SUPFAM" id="SSF57667">
    <property type="entry name" value="beta-beta-alpha zinc fingers"/>
    <property type="match status" value="1"/>
</dbReference>
<dbReference type="InterPro" id="IPR013087">
    <property type="entry name" value="Znf_C2H2_type"/>
</dbReference>
<dbReference type="Proteomes" id="UP000717696">
    <property type="component" value="Unassembled WGS sequence"/>
</dbReference>
<gene>
    <name evidence="11" type="ORF">B0J13DRAFT_557322</name>
</gene>
<dbReference type="InterPro" id="IPR013083">
    <property type="entry name" value="Znf_RING/FYVE/PHD"/>
</dbReference>
<dbReference type="InterPro" id="IPR017907">
    <property type="entry name" value="Znf_RING_CS"/>
</dbReference>
<evidence type="ECO:0000256" key="7">
    <source>
        <dbReference type="PROSITE-ProRule" id="PRU00042"/>
    </source>
</evidence>
<dbReference type="GO" id="GO:0005634">
    <property type="term" value="C:nucleus"/>
    <property type="evidence" value="ECO:0007669"/>
    <property type="project" value="UniProtKB-SubCell"/>
</dbReference>
<feature type="domain" description="C2H2-type" evidence="10">
    <location>
        <begin position="73"/>
        <end position="103"/>
    </location>
</feature>
<dbReference type="EMBL" id="JAGMUU010000013">
    <property type="protein sequence ID" value="KAH7140179.1"/>
    <property type="molecule type" value="Genomic_DNA"/>
</dbReference>
<dbReference type="SMART" id="SM00355">
    <property type="entry name" value="ZnF_C2H2"/>
    <property type="match status" value="4"/>
</dbReference>
<dbReference type="SUPFAM" id="SSF57850">
    <property type="entry name" value="RING/U-box"/>
    <property type="match status" value="1"/>
</dbReference>
<dbReference type="PROSITE" id="PS50157">
    <property type="entry name" value="ZINC_FINGER_C2H2_2"/>
    <property type="match status" value="4"/>
</dbReference>
<dbReference type="InterPro" id="IPR050527">
    <property type="entry name" value="Snail/Krueppel_Znf"/>
</dbReference>
<dbReference type="PROSITE" id="PS50089">
    <property type="entry name" value="ZF_RING_2"/>
    <property type="match status" value="1"/>
</dbReference>
<dbReference type="GO" id="GO:0000981">
    <property type="term" value="F:DNA-binding transcription factor activity, RNA polymerase II-specific"/>
    <property type="evidence" value="ECO:0007669"/>
    <property type="project" value="TreeGrafter"/>
</dbReference>
<evidence type="ECO:0000256" key="3">
    <source>
        <dbReference type="ARBA" id="ARBA00022737"/>
    </source>
</evidence>
<dbReference type="Gene3D" id="3.30.40.10">
    <property type="entry name" value="Zinc/RING finger domain, C3HC4 (zinc finger)"/>
    <property type="match status" value="1"/>
</dbReference>
<dbReference type="PROSITE" id="PS00028">
    <property type="entry name" value="ZINC_FINGER_C2H2_1"/>
    <property type="match status" value="2"/>
</dbReference>
<keyword evidence="5" id="KW-0862">Zinc</keyword>
<evidence type="ECO:0000256" key="5">
    <source>
        <dbReference type="ARBA" id="ARBA00022833"/>
    </source>
</evidence>
<comment type="subcellular location">
    <subcellularLocation>
        <location evidence="1">Nucleus</location>
    </subcellularLocation>
</comment>
<dbReference type="InterPro" id="IPR001841">
    <property type="entry name" value="Znf_RING"/>
</dbReference>
<dbReference type="GO" id="GO:0000978">
    <property type="term" value="F:RNA polymerase II cis-regulatory region sequence-specific DNA binding"/>
    <property type="evidence" value="ECO:0007669"/>
    <property type="project" value="TreeGrafter"/>
</dbReference>
<dbReference type="SMART" id="SM00184">
    <property type="entry name" value="RING"/>
    <property type="match status" value="1"/>
</dbReference>
<evidence type="ECO:0000256" key="8">
    <source>
        <dbReference type="SAM" id="MobiDB-lite"/>
    </source>
</evidence>
<accession>A0A9P9J3R2</accession>
<keyword evidence="2" id="KW-0479">Metal-binding</keyword>
<dbReference type="InterPro" id="IPR036236">
    <property type="entry name" value="Znf_C2H2_sf"/>
</dbReference>
<dbReference type="AlphaFoldDB" id="A0A9P9J3R2"/>
<organism evidence="11 12">
    <name type="scientific">Dactylonectria estremocensis</name>
    <dbReference type="NCBI Taxonomy" id="1079267"/>
    <lineage>
        <taxon>Eukaryota</taxon>
        <taxon>Fungi</taxon>
        <taxon>Dikarya</taxon>
        <taxon>Ascomycota</taxon>
        <taxon>Pezizomycotina</taxon>
        <taxon>Sordariomycetes</taxon>
        <taxon>Hypocreomycetidae</taxon>
        <taxon>Hypocreales</taxon>
        <taxon>Nectriaceae</taxon>
        <taxon>Dactylonectria</taxon>
    </lineage>
</organism>
<dbReference type="Gene3D" id="3.30.160.60">
    <property type="entry name" value="Classic Zinc Finger"/>
    <property type="match status" value="2"/>
</dbReference>
<evidence type="ECO:0008006" key="13">
    <source>
        <dbReference type="Google" id="ProtNLM"/>
    </source>
</evidence>
<evidence type="ECO:0000313" key="11">
    <source>
        <dbReference type="EMBL" id="KAH7140179.1"/>
    </source>
</evidence>